<name>A0A0A9D720_ARUDO</name>
<dbReference type="Pfam" id="PF07899">
    <property type="entry name" value="Frigida"/>
    <property type="match status" value="1"/>
</dbReference>
<evidence type="ECO:0000256" key="5">
    <source>
        <dbReference type="SAM" id="MobiDB-lite"/>
    </source>
</evidence>
<proteinExistence type="inferred from homology"/>
<dbReference type="PANTHER" id="PTHR31791:SF10">
    <property type="entry name" value="FRIGIDA-LIKE PROTEIN"/>
    <property type="match status" value="1"/>
</dbReference>
<evidence type="ECO:0000256" key="4">
    <source>
        <dbReference type="RuleBase" id="RU364012"/>
    </source>
</evidence>
<dbReference type="GO" id="GO:0009908">
    <property type="term" value="P:flower development"/>
    <property type="evidence" value="ECO:0007669"/>
    <property type="project" value="UniProtKB-KW"/>
</dbReference>
<accession>A0A0A9D720</accession>
<feature type="compositionally biased region" description="Acidic residues" evidence="5">
    <location>
        <begin position="32"/>
        <end position="65"/>
    </location>
</feature>
<sequence length="383" mass="41575">MDKLAPANQEVEMAEADGMENAPATDKKEEHGDGEEVEEEEEDPEELALGSGDEEDPEEVEEDHEDVEKDAKEEKGEEAAENVAEEGGGAEKTESEKEKKEAGREIMEGEKGEGVDNGAPEQPEAQIFLQMVAAFRLKDKFDEEFLRRLFVTNARKRELAKVACVLGFEESLGDIVEELIKSGNVIDAIHIAHEADLLERFPPVPLLKSYLLDSSDKAQAVLKSGRHSSSAVEEANNLECNAYRSIIRCVESCQLLSVFNIEGVKKKLAKLEKEKAERKKAGGPSRFQNKRARGAAGPHPFPAAKAARSSGSSFGPTFQNPVSRSFSYAAHAGYLSPQAAPPYYVPGSVAGRQGGGVPYGRPGATYDGAHNFAASAAQQPFRR</sequence>
<feature type="region of interest" description="Disordered" evidence="5">
    <location>
        <begin position="1"/>
        <end position="118"/>
    </location>
</feature>
<dbReference type="PANTHER" id="PTHR31791">
    <property type="entry name" value="FRIGIDA-LIKE PROTEIN 3-RELATED"/>
    <property type="match status" value="1"/>
</dbReference>
<comment type="similarity">
    <text evidence="1 4">Belongs to the Frigida family.</text>
</comment>
<evidence type="ECO:0000256" key="3">
    <source>
        <dbReference type="ARBA" id="ARBA00023089"/>
    </source>
</evidence>
<feature type="compositionally biased region" description="Basic and acidic residues" evidence="5">
    <location>
        <begin position="89"/>
        <end position="114"/>
    </location>
</feature>
<keyword evidence="4" id="KW-0217">Developmental protein</keyword>
<evidence type="ECO:0000256" key="1">
    <source>
        <dbReference type="ARBA" id="ARBA00008956"/>
    </source>
</evidence>
<evidence type="ECO:0000313" key="6">
    <source>
        <dbReference type="EMBL" id="JAD84404.1"/>
    </source>
</evidence>
<feature type="region of interest" description="Disordered" evidence="5">
    <location>
        <begin position="273"/>
        <end position="312"/>
    </location>
</feature>
<keyword evidence="2 4" id="KW-0221">Differentiation</keyword>
<reference evidence="6" key="1">
    <citation type="submission" date="2014-09" db="EMBL/GenBank/DDBJ databases">
        <authorList>
            <person name="Magalhaes I.L.F."/>
            <person name="Oliveira U."/>
            <person name="Santos F.R."/>
            <person name="Vidigal T.H.D.A."/>
            <person name="Brescovit A.D."/>
            <person name="Santos A.J."/>
        </authorList>
    </citation>
    <scope>NUCLEOTIDE SEQUENCE</scope>
    <source>
        <tissue evidence="6">Shoot tissue taken approximately 20 cm above the soil surface</tissue>
    </source>
</reference>
<dbReference type="InterPro" id="IPR012474">
    <property type="entry name" value="Frigida"/>
</dbReference>
<feature type="compositionally biased region" description="Basic and acidic residues" evidence="5">
    <location>
        <begin position="66"/>
        <end position="78"/>
    </location>
</feature>
<reference evidence="6" key="2">
    <citation type="journal article" date="2015" name="Data Brief">
        <title>Shoot transcriptome of the giant reed, Arundo donax.</title>
        <authorList>
            <person name="Barrero R.A."/>
            <person name="Guerrero F.D."/>
            <person name="Moolhuijzen P."/>
            <person name="Goolsby J.A."/>
            <person name="Tidwell J."/>
            <person name="Bellgard S.E."/>
            <person name="Bellgard M.I."/>
        </authorList>
    </citation>
    <scope>NUCLEOTIDE SEQUENCE</scope>
    <source>
        <tissue evidence="6">Shoot tissue taken approximately 20 cm above the soil surface</tissue>
    </source>
</reference>
<dbReference type="AlphaFoldDB" id="A0A0A9D720"/>
<protein>
    <recommendedName>
        <fullName evidence="4">FRIGIDA-like protein</fullName>
    </recommendedName>
</protein>
<organism evidence="6">
    <name type="scientific">Arundo donax</name>
    <name type="common">Giant reed</name>
    <name type="synonym">Donax arundinaceus</name>
    <dbReference type="NCBI Taxonomy" id="35708"/>
    <lineage>
        <taxon>Eukaryota</taxon>
        <taxon>Viridiplantae</taxon>
        <taxon>Streptophyta</taxon>
        <taxon>Embryophyta</taxon>
        <taxon>Tracheophyta</taxon>
        <taxon>Spermatophyta</taxon>
        <taxon>Magnoliopsida</taxon>
        <taxon>Liliopsida</taxon>
        <taxon>Poales</taxon>
        <taxon>Poaceae</taxon>
        <taxon>PACMAD clade</taxon>
        <taxon>Arundinoideae</taxon>
        <taxon>Arundineae</taxon>
        <taxon>Arundo</taxon>
    </lineage>
</organism>
<dbReference type="GO" id="GO:0030154">
    <property type="term" value="P:cell differentiation"/>
    <property type="evidence" value="ECO:0007669"/>
    <property type="project" value="UniProtKB-KW"/>
</dbReference>
<dbReference type="EMBL" id="GBRH01213491">
    <property type="protein sequence ID" value="JAD84404.1"/>
    <property type="molecule type" value="Transcribed_RNA"/>
</dbReference>
<keyword evidence="3 4" id="KW-0287">Flowering</keyword>
<evidence type="ECO:0000256" key="2">
    <source>
        <dbReference type="ARBA" id="ARBA00022782"/>
    </source>
</evidence>